<sequence length="331" mass="36492">MSSTGQSSAPPGYGEIGVSSSPSNVAFDNLVQRREIPTQMSLDLLKYIPQCKVVLLCDDSASMSNSIASEGKGAFLAKSTTRWLELQQLAFILIEFVTALCPDGMDIHFLNRNGIANARNVTDMAPLFTSQPDGSTPLYAALQKAFQTKVASGQLLLVLVICDGESSDSTHSELLSLLQSKPRHIHVSFVECTDDEESMEWLDRFDNIVQNFDNTDDYREEAARVLALQGPNFKFTRNDYVAKILLATFLRTYFNLDQRNVGNSYTNNNTNSNNYGYLAASANSYQMSSQPAYSTQTYTQSSTQPYSNSLPLSTPGTSNYNSNNDACCIIQ</sequence>
<dbReference type="InterPro" id="IPR036465">
    <property type="entry name" value="vWFA_dom_sf"/>
</dbReference>
<feature type="domain" description="VWFA" evidence="2">
    <location>
        <begin position="130"/>
        <end position="196"/>
    </location>
</feature>
<organism evidence="3">
    <name type="scientific">Sylvanvirus sp</name>
    <dbReference type="NCBI Taxonomy" id="2487774"/>
    <lineage>
        <taxon>Viruses</taxon>
    </lineage>
</organism>
<dbReference type="EMBL" id="MK072512">
    <property type="protein sequence ID" value="AYV86673.1"/>
    <property type="molecule type" value="Genomic_DNA"/>
</dbReference>
<feature type="compositionally biased region" description="Polar residues" evidence="1">
    <location>
        <begin position="308"/>
        <end position="317"/>
    </location>
</feature>
<dbReference type="PANTHER" id="PTHR34706">
    <property type="entry name" value="SLR1338 PROTEIN"/>
    <property type="match status" value="1"/>
</dbReference>
<proteinExistence type="predicted"/>
<protein>
    <recommendedName>
        <fullName evidence="2">VWFA domain-containing protein</fullName>
    </recommendedName>
</protein>
<evidence type="ECO:0000313" key="3">
    <source>
        <dbReference type="EMBL" id="AYV86673.1"/>
    </source>
</evidence>
<evidence type="ECO:0000256" key="1">
    <source>
        <dbReference type="SAM" id="MobiDB-lite"/>
    </source>
</evidence>
<dbReference type="PANTHER" id="PTHR34706:SF1">
    <property type="entry name" value="VWFA DOMAIN-CONTAINING PROTEIN"/>
    <property type="match status" value="1"/>
</dbReference>
<gene>
    <name evidence="3" type="ORF">Sylvanvirus6_14</name>
</gene>
<accession>A0A3G5AKC7</accession>
<feature type="compositionally biased region" description="Low complexity" evidence="1">
    <location>
        <begin position="296"/>
        <end position="307"/>
    </location>
</feature>
<dbReference type="InterPro" id="IPR002035">
    <property type="entry name" value="VWF_A"/>
</dbReference>
<feature type="region of interest" description="Disordered" evidence="1">
    <location>
        <begin position="296"/>
        <end position="317"/>
    </location>
</feature>
<reference evidence="3" key="1">
    <citation type="submission" date="2018-10" db="EMBL/GenBank/DDBJ databases">
        <title>Hidden diversity of soil giant viruses.</title>
        <authorList>
            <person name="Schulz F."/>
            <person name="Alteio L."/>
            <person name="Goudeau D."/>
            <person name="Ryan E.M."/>
            <person name="Malmstrom R.R."/>
            <person name="Blanchard J."/>
            <person name="Woyke T."/>
        </authorList>
    </citation>
    <scope>NUCLEOTIDE SEQUENCE</scope>
    <source>
        <strain evidence="3">SYV1</strain>
    </source>
</reference>
<dbReference type="Gene3D" id="3.40.50.410">
    <property type="entry name" value="von Willebrand factor, type A domain"/>
    <property type="match status" value="1"/>
</dbReference>
<evidence type="ECO:0000259" key="2">
    <source>
        <dbReference type="Pfam" id="PF13768"/>
    </source>
</evidence>
<dbReference type="Pfam" id="PF13768">
    <property type="entry name" value="VWA_3"/>
    <property type="match status" value="1"/>
</dbReference>
<name>A0A3G5AKC7_9VIRU</name>
<dbReference type="SUPFAM" id="SSF53300">
    <property type="entry name" value="vWA-like"/>
    <property type="match status" value="1"/>
</dbReference>